<accession>A0A545SXG8</accession>
<dbReference type="Pfam" id="PF01584">
    <property type="entry name" value="CheW"/>
    <property type="match status" value="1"/>
</dbReference>
<evidence type="ECO:0000313" key="3">
    <source>
        <dbReference type="Proteomes" id="UP000319732"/>
    </source>
</evidence>
<dbReference type="InterPro" id="IPR036061">
    <property type="entry name" value="CheW-like_dom_sf"/>
</dbReference>
<evidence type="ECO:0000313" key="2">
    <source>
        <dbReference type="EMBL" id="TQV69639.1"/>
    </source>
</evidence>
<protein>
    <submittedName>
        <fullName evidence="2">Chemotaxis protein CheW</fullName>
    </submittedName>
</protein>
<dbReference type="GO" id="GO:0006935">
    <property type="term" value="P:chemotaxis"/>
    <property type="evidence" value="ECO:0007669"/>
    <property type="project" value="InterPro"/>
</dbReference>
<feature type="domain" description="CheW-like" evidence="1">
    <location>
        <begin position="14"/>
        <end position="156"/>
    </location>
</feature>
<dbReference type="InterPro" id="IPR002545">
    <property type="entry name" value="CheW-lke_dom"/>
</dbReference>
<dbReference type="Proteomes" id="UP000319732">
    <property type="component" value="Unassembled WGS sequence"/>
</dbReference>
<gene>
    <name evidence="2" type="ORF">FKG94_22870</name>
</gene>
<dbReference type="GO" id="GO:0007165">
    <property type="term" value="P:signal transduction"/>
    <property type="evidence" value="ECO:0007669"/>
    <property type="project" value="InterPro"/>
</dbReference>
<dbReference type="AlphaFoldDB" id="A0A545SXG8"/>
<reference evidence="2 3" key="1">
    <citation type="submission" date="2019-06" db="EMBL/GenBank/DDBJ databases">
        <title>Whole genome sequence for Cellvibrionaceae sp. R142.</title>
        <authorList>
            <person name="Wang G."/>
        </authorList>
    </citation>
    <scope>NUCLEOTIDE SEQUENCE [LARGE SCALE GENOMIC DNA]</scope>
    <source>
        <strain evidence="2 3">R142</strain>
    </source>
</reference>
<dbReference type="RefSeq" id="WP_142929278.1">
    <property type="nucleotide sequence ID" value="NZ_ML660105.1"/>
</dbReference>
<comment type="caution">
    <text evidence="2">The sequence shown here is derived from an EMBL/GenBank/DDBJ whole genome shotgun (WGS) entry which is preliminary data.</text>
</comment>
<name>A0A545SXG8_9GAMM</name>
<sequence>MNSRPALENQTVEEVASLLLPLEDRLLLLPTVTVAEMVPFRQPEPEADTPDWYLGAFSWREQPVPLLSFEVLNGEARPNPNSRSRVAVLNHTGVSEKLPFIAIPTLGIPRLARVNPDEISVVETADKKPFELMHVSIAGETAVIPDVSAMEQAYMDFRRG</sequence>
<keyword evidence="3" id="KW-1185">Reference proteome</keyword>
<dbReference type="OrthoDB" id="5765252at2"/>
<dbReference type="EMBL" id="VHSG01000027">
    <property type="protein sequence ID" value="TQV69639.1"/>
    <property type="molecule type" value="Genomic_DNA"/>
</dbReference>
<proteinExistence type="predicted"/>
<dbReference type="SMART" id="SM00260">
    <property type="entry name" value="CheW"/>
    <property type="match status" value="1"/>
</dbReference>
<dbReference type="SUPFAM" id="SSF50341">
    <property type="entry name" value="CheW-like"/>
    <property type="match status" value="1"/>
</dbReference>
<evidence type="ECO:0000259" key="1">
    <source>
        <dbReference type="PROSITE" id="PS50851"/>
    </source>
</evidence>
<organism evidence="2 3">
    <name type="scientific">Exilibacterium tricleocarpae</name>
    <dbReference type="NCBI Taxonomy" id="2591008"/>
    <lineage>
        <taxon>Bacteria</taxon>
        <taxon>Pseudomonadati</taxon>
        <taxon>Pseudomonadota</taxon>
        <taxon>Gammaproteobacteria</taxon>
        <taxon>Cellvibrionales</taxon>
        <taxon>Cellvibrionaceae</taxon>
        <taxon>Exilibacterium</taxon>
    </lineage>
</organism>
<dbReference type="PROSITE" id="PS50851">
    <property type="entry name" value="CHEW"/>
    <property type="match status" value="1"/>
</dbReference>